<organism evidence="2 3">
    <name type="scientific">candidate division MSBL1 archaeon SCGC-AAA259I07</name>
    <dbReference type="NCBI Taxonomy" id="1698266"/>
    <lineage>
        <taxon>Archaea</taxon>
        <taxon>Methanobacteriati</taxon>
        <taxon>Methanobacteriota</taxon>
        <taxon>candidate division MSBL1</taxon>
    </lineage>
</organism>
<evidence type="ECO:0000259" key="1">
    <source>
        <dbReference type="Pfam" id="PF07883"/>
    </source>
</evidence>
<dbReference type="Pfam" id="PF07883">
    <property type="entry name" value="Cupin_2"/>
    <property type="match status" value="1"/>
</dbReference>
<evidence type="ECO:0000313" key="2">
    <source>
        <dbReference type="EMBL" id="KXA94778.1"/>
    </source>
</evidence>
<sequence length="98" mass="11076">MRVFDLEEMVPEVKANVFYDVDEFSSRLIKLPPGAEIPSCEMETYVLFYVISGEIKVTVDEEQEKLEEQKCLVTDPATLSMKSDEGAKILGVQIEKKG</sequence>
<dbReference type="InterPro" id="IPR013096">
    <property type="entry name" value="Cupin_2"/>
</dbReference>
<name>A0A133UKN9_9EURY</name>
<accession>A0A133UKN9</accession>
<dbReference type="Gene3D" id="2.60.120.10">
    <property type="entry name" value="Jelly Rolls"/>
    <property type="match status" value="1"/>
</dbReference>
<protein>
    <recommendedName>
        <fullName evidence="1">Cupin type-2 domain-containing protein</fullName>
    </recommendedName>
</protein>
<feature type="domain" description="Cupin type-2" evidence="1">
    <location>
        <begin position="28"/>
        <end position="76"/>
    </location>
</feature>
<comment type="caution">
    <text evidence="2">The sequence shown here is derived from an EMBL/GenBank/DDBJ whole genome shotgun (WGS) entry which is preliminary data.</text>
</comment>
<evidence type="ECO:0000313" key="3">
    <source>
        <dbReference type="Proteomes" id="UP000070155"/>
    </source>
</evidence>
<proteinExistence type="predicted"/>
<dbReference type="EMBL" id="LHXQ01000029">
    <property type="protein sequence ID" value="KXA94778.1"/>
    <property type="molecule type" value="Genomic_DNA"/>
</dbReference>
<reference evidence="2 3" key="1">
    <citation type="journal article" date="2016" name="Sci. Rep.">
        <title>Metabolic traits of an uncultured archaeal lineage -MSBL1- from brine pools of the Red Sea.</title>
        <authorList>
            <person name="Mwirichia R."/>
            <person name="Alam I."/>
            <person name="Rashid M."/>
            <person name="Vinu M."/>
            <person name="Ba-Alawi W."/>
            <person name="Anthony Kamau A."/>
            <person name="Kamanda Ngugi D."/>
            <person name="Goker M."/>
            <person name="Klenk H.P."/>
            <person name="Bajic V."/>
            <person name="Stingl U."/>
        </authorList>
    </citation>
    <scope>NUCLEOTIDE SEQUENCE [LARGE SCALE GENOMIC DNA]</scope>
    <source>
        <strain evidence="2">SCGC-AAA259I07</strain>
    </source>
</reference>
<dbReference type="AlphaFoldDB" id="A0A133UKN9"/>
<gene>
    <name evidence="2" type="ORF">AKJ36_02275</name>
</gene>
<dbReference type="InterPro" id="IPR014710">
    <property type="entry name" value="RmlC-like_jellyroll"/>
</dbReference>
<dbReference type="Proteomes" id="UP000070155">
    <property type="component" value="Unassembled WGS sequence"/>
</dbReference>
<dbReference type="InterPro" id="IPR011051">
    <property type="entry name" value="RmlC_Cupin_sf"/>
</dbReference>
<keyword evidence="3" id="KW-1185">Reference proteome</keyword>
<dbReference type="SUPFAM" id="SSF51182">
    <property type="entry name" value="RmlC-like cupins"/>
    <property type="match status" value="1"/>
</dbReference>